<reference evidence="1 2" key="1">
    <citation type="submission" date="2016-10" db="EMBL/GenBank/DDBJ databases">
        <authorList>
            <person name="de Groot N.N."/>
        </authorList>
    </citation>
    <scope>NUCLEOTIDE SEQUENCE [LARGE SCALE GENOMIC DNA]</scope>
    <source>
        <strain evidence="1 2">CPCC 100156</strain>
    </source>
</reference>
<keyword evidence="2" id="KW-1185">Reference proteome</keyword>
<evidence type="ECO:0000313" key="2">
    <source>
        <dbReference type="Proteomes" id="UP000198925"/>
    </source>
</evidence>
<dbReference type="AlphaFoldDB" id="A0A1G6KLY6"/>
<dbReference type="SUPFAM" id="SSF54909">
    <property type="entry name" value="Dimeric alpha+beta barrel"/>
    <property type="match status" value="1"/>
</dbReference>
<gene>
    <name evidence="1" type="ORF">SAMN04487779_1001570</name>
</gene>
<protein>
    <submittedName>
        <fullName evidence="1">Uncharacterized protein</fullName>
    </submittedName>
</protein>
<name>A0A1G6KLY6_9PROT</name>
<sequence length="152" mass="17286">MADLLIRQGQGPGLRYQDLENSADIWHWLEAPPQEAPDGIPYAFIASLGDVSRPAPFLYTVELDIAEADLPAIFDWYEQEHLPMLTGCPGCIGGTRYRRLDGGAPNLLAAYRFERPEVNQTPEWLAARSTPWTERVRPMFRASRRFTRRLLG</sequence>
<dbReference type="STRING" id="938405.SAMN02927895_00758"/>
<dbReference type="EMBL" id="FMZX01000001">
    <property type="protein sequence ID" value="SDC32089.1"/>
    <property type="molecule type" value="Genomic_DNA"/>
</dbReference>
<dbReference type="InterPro" id="IPR011008">
    <property type="entry name" value="Dimeric_a/b-barrel"/>
</dbReference>
<organism evidence="1 2">
    <name type="scientific">Belnapia rosea</name>
    <dbReference type="NCBI Taxonomy" id="938405"/>
    <lineage>
        <taxon>Bacteria</taxon>
        <taxon>Pseudomonadati</taxon>
        <taxon>Pseudomonadota</taxon>
        <taxon>Alphaproteobacteria</taxon>
        <taxon>Acetobacterales</taxon>
        <taxon>Roseomonadaceae</taxon>
        <taxon>Belnapia</taxon>
    </lineage>
</organism>
<accession>A0A1G6KLY6</accession>
<evidence type="ECO:0000313" key="1">
    <source>
        <dbReference type="EMBL" id="SDC32089.1"/>
    </source>
</evidence>
<proteinExistence type="predicted"/>
<dbReference type="Proteomes" id="UP000198925">
    <property type="component" value="Unassembled WGS sequence"/>
</dbReference>
<dbReference type="RefSeq" id="WP_090660229.1">
    <property type="nucleotide sequence ID" value="NZ_FMZX01000001.1"/>
</dbReference>